<comment type="caution">
    <text evidence="2">The sequence shown here is derived from an EMBL/GenBank/DDBJ whole genome shotgun (WGS) entry which is preliminary data.</text>
</comment>
<protein>
    <submittedName>
        <fullName evidence="2">Uncharacterized protein</fullName>
    </submittedName>
</protein>
<organism evidence="2">
    <name type="scientific">bioreactor metagenome</name>
    <dbReference type="NCBI Taxonomy" id="1076179"/>
    <lineage>
        <taxon>unclassified sequences</taxon>
        <taxon>metagenomes</taxon>
        <taxon>ecological metagenomes</taxon>
    </lineage>
</organism>
<sequence length="135" mass="14898">MIFRAEHIHENIGCCFSQVIGIRFGHAAGSVDDEGYRDPLGSSRYSSRFPRQDEPSDEDAQEDQDEGIFRTHVSPLLSDIIYFINVSIMFNTAGPRMTTNNAGNIKNTIGKSILVGIFAACVSARCRLLTRIVSA</sequence>
<evidence type="ECO:0000313" key="2">
    <source>
        <dbReference type="EMBL" id="MPM33673.1"/>
    </source>
</evidence>
<accession>A0A644Z4N2</accession>
<feature type="compositionally biased region" description="Acidic residues" evidence="1">
    <location>
        <begin position="55"/>
        <end position="66"/>
    </location>
</feature>
<feature type="region of interest" description="Disordered" evidence="1">
    <location>
        <begin position="34"/>
        <end position="66"/>
    </location>
</feature>
<reference evidence="2" key="1">
    <citation type="submission" date="2019-08" db="EMBL/GenBank/DDBJ databases">
        <authorList>
            <person name="Kucharzyk K."/>
            <person name="Murdoch R.W."/>
            <person name="Higgins S."/>
            <person name="Loffler F."/>
        </authorList>
    </citation>
    <scope>NUCLEOTIDE SEQUENCE</scope>
</reference>
<name>A0A644Z4N2_9ZZZZ</name>
<proteinExistence type="predicted"/>
<evidence type="ECO:0000256" key="1">
    <source>
        <dbReference type="SAM" id="MobiDB-lite"/>
    </source>
</evidence>
<gene>
    <name evidence="2" type="ORF">SDC9_80250</name>
</gene>
<dbReference type="AlphaFoldDB" id="A0A644Z4N2"/>
<dbReference type="EMBL" id="VSSQ01006727">
    <property type="protein sequence ID" value="MPM33673.1"/>
    <property type="molecule type" value="Genomic_DNA"/>
</dbReference>